<feature type="compositionally biased region" description="Basic and acidic residues" evidence="1">
    <location>
        <begin position="373"/>
        <end position="416"/>
    </location>
</feature>
<evidence type="ECO:0000313" key="2">
    <source>
        <dbReference type="EMBL" id="SCO70286.1"/>
    </source>
</evidence>
<evidence type="ECO:0000313" key="3">
    <source>
        <dbReference type="Proteomes" id="UP000196402"/>
    </source>
</evidence>
<feature type="region of interest" description="Disordered" evidence="1">
    <location>
        <begin position="361"/>
        <end position="451"/>
    </location>
</feature>
<dbReference type="VEuPathDB" id="PlasmoDB:PVPAM_140080100"/>
<dbReference type="Proteomes" id="UP000196402">
    <property type="component" value="Chromosome 14"/>
</dbReference>
<gene>
    <name evidence="2" type="ORF">PVT01_140076700</name>
</gene>
<sequence>MADDYEYEHVKTFPTYRSKLEELERFSDIKYHTNDPIATRCRTNANPFRGFIFTDLCITLNKYFKYYDHLKPVDSKHCEYLSYWLNKKSKLHNAFPLYKKILDGDRSLNIFDETIPNIETYKSKLGNLSNEVVKNIDTLNDLNEQYLFLITKRKIGGSTNDELCRYAEKFAEIYNSAISECFKDFNNKYCKELIEFKVRFNKYKSFTDTCPLIQHLSSIPGAKFQELEAIKKYSHIEEHVSTYSTDTLMTALKALGGVAVLLLIIKFAPLKSLLRSRKQKKKRGFYDGADDNEEGEDESYQDEPYGYGSYGDGSYGHGTYGDNSYGYGSYGDVSYMDKSYAGDSFAGDSYAGDSYAGDSYAGDSYAGDSYADDSYRGRSDRDRPYDDESYQDRSSRDRSSRDRSSRDRSSRGRSSRDGSYNNDSYYYEDEDPRQHNREYNLQYYSTGNNYY</sequence>
<accession>A0A1G4H605</accession>
<protein>
    <submittedName>
        <fullName evidence="2">VIR protein</fullName>
    </submittedName>
</protein>
<name>A0A1G4H605_PLAVI</name>
<dbReference type="VEuPathDB" id="PlasmoDB:PVP01_1471200"/>
<dbReference type="VEuPathDB" id="PlasmoDB:PVX_101575"/>
<feature type="compositionally biased region" description="Polar residues" evidence="1">
    <location>
        <begin position="442"/>
        <end position="451"/>
    </location>
</feature>
<evidence type="ECO:0000256" key="1">
    <source>
        <dbReference type="SAM" id="MobiDB-lite"/>
    </source>
</evidence>
<reference evidence="2 3" key="1">
    <citation type="submission" date="2016-07" db="EMBL/GenBank/DDBJ databases">
        <authorList>
            <consortium name="Pathogen Informatics"/>
        </authorList>
    </citation>
    <scope>NUCLEOTIDE SEQUENCE [LARGE SCALE GENOMIC DNA]</scope>
</reference>
<organism evidence="2 3">
    <name type="scientific">Plasmodium vivax</name>
    <name type="common">malaria parasite P. vivax</name>
    <dbReference type="NCBI Taxonomy" id="5855"/>
    <lineage>
        <taxon>Eukaryota</taxon>
        <taxon>Sar</taxon>
        <taxon>Alveolata</taxon>
        <taxon>Apicomplexa</taxon>
        <taxon>Aconoidasida</taxon>
        <taxon>Haemosporida</taxon>
        <taxon>Plasmodiidae</taxon>
        <taxon>Plasmodium</taxon>
        <taxon>Plasmodium (Plasmodium)</taxon>
    </lineage>
</organism>
<proteinExistence type="predicted"/>
<feature type="compositionally biased region" description="Acidic residues" evidence="1">
    <location>
        <begin position="288"/>
        <end position="301"/>
    </location>
</feature>
<feature type="region of interest" description="Disordered" evidence="1">
    <location>
        <begin position="284"/>
        <end position="308"/>
    </location>
</feature>
<dbReference type="EMBL" id="LT615252">
    <property type="protein sequence ID" value="SCO70286.1"/>
    <property type="molecule type" value="Genomic_DNA"/>
</dbReference>
<dbReference type="VEuPathDB" id="PlasmoDB:PVW1_140077700"/>
<dbReference type="AlphaFoldDB" id="A0A1G4H605"/>